<dbReference type="EC" id="1.1.1.304" evidence="3"/>
<comment type="caution">
    <text evidence="3">The sequence shown here is derived from an EMBL/GenBank/DDBJ whole genome shotgun (WGS) entry which is preliminary data.</text>
</comment>
<evidence type="ECO:0000313" key="3">
    <source>
        <dbReference type="EMBL" id="OHT21153.1"/>
    </source>
</evidence>
<dbReference type="PANTHER" id="PTHR24321">
    <property type="entry name" value="DEHYDROGENASES, SHORT CHAIN"/>
    <property type="match status" value="1"/>
</dbReference>
<evidence type="ECO:0000313" key="4">
    <source>
        <dbReference type="Proteomes" id="UP000179467"/>
    </source>
</evidence>
<dbReference type="GO" id="GO:0052588">
    <property type="term" value="F:diacetyl reductase ((S)-acetoin forming) (NAD+) activity"/>
    <property type="evidence" value="ECO:0007669"/>
    <property type="project" value="UniProtKB-EC"/>
</dbReference>
<evidence type="ECO:0000256" key="2">
    <source>
        <dbReference type="ARBA" id="ARBA00023002"/>
    </source>
</evidence>
<evidence type="ECO:0000256" key="1">
    <source>
        <dbReference type="ARBA" id="ARBA00006484"/>
    </source>
</evidence>
<dbReference type="PROSITE" id="PS00061">
    <property type="entry name" value="ADH_SHORT"/>
    <property type="match status" value="1"/>
</dbReference>
<dbReference type="Gene3D" id="3.40.50.720">
    <property type="entry name" value="NAD(P)-binding Rossmann-like Domain"/>
    <property type="match status" value="1"/>
</dbReference>
<dbReference type="InterPro" id="IPR020904">
    <property type="entry name" value="Sc_DH/Rdtase_CS"/>
</dbReference>
<gene>
    <name evidence="3" type="primary">budC</name>
    <name evidence="3" type="ORF">BHE75_03158</name>
</gene>
<proteinExistence type="inferred from homology"/>
<keyword evidence="2 3" id="KW-0560">Oxidoreductase</keyword>
<dbReference type="PRINTS" id="PR00080">
    <property type="entry name" value="SDRFAMILY"/>
</dbReference>
<reference evidence="3 4" key="1">
    <citation type="submission" date="2016-09" db="EMBL/GenBank/DDBJ databases">
        <title>Metabolic pathway, cell adaptation mechanisms and a novel monoxygenase revealed through proteogenomic-transcription analysis of a Sphingomonas haloaromaticamans strain degrading the fungicide ortho-phenylphenol.</title>
        <authorList>
            <person name="Perruchon C."/>
            <person name="Papadopoulou E.S."/>
            <person name="Rousidou C."/>
            <person name="Vasileiadis S."/>
            <person name="Tanou G."/>
            <person name="Amoutzias G."/>
            <person name="Molassiotis A."/>
            <person name="Karpouzas D.G."/>
        </authorList>
    </citation>
    <scope>NUCLEOTIDE SEQUENCE [LARGE SCALE GENOMIC DNA]</scope>
    <source>
        <strain evidence="3 4">P3</strain>
    </source>
</reference>
<protein>
    <submittedName>
        <fullName evidence="3">Diacetyl reductase (S)-acetoin forming</fullName>
        <ecNumber evidence="3">1.1.1.304</ecNumber>
    </submittedName>
</protein>
<name>A0A1S1HIV9_9SPHN</name>
<dbReference type="AlphaFoldDB" id="A0A1S1HIV9"/>
<dbReference type="InterPro" id="IPR036291">
    <property type="entry name" value="NAD(P)-bd_dom_sf"/>
</dbReference>
<dbReference type="CDD" id="cd05233">
    <property type="entry name" value="SDR_c"/>
    <property type="match status" value="1"/>
</dbReference>
<organism evidence="3 4">
    <name type="scientific">Edaphosphingomonas haloaromaticamans</name>
    <dbReference type="NCBI Taxonomy" id="653954"/>
    <lineage>
        <taxon>Bacteria</taxon>
        <taxon>Pseudomonadati</taxon>
        <taxon>Pseudomonadota</taxon>
        <taxon>Alphaproteobacteria</taxon>
        <taxon>Sphingomonadales</taxon>
        <taxon>Rhizorhabdaceae</taxon>
        <taxon>Edaphosphingomonas</taxon>
    </lineage>
</organism>
<dbReference type="EMBL" id="MIPT01000001">
    <property type="protein sequence ID" value="OHT21153.1"/>
    <property type="molecule type" value="Genomic_DNA"/>
</dbReference>
<comment type="similarity">
    <text evidence="1">Belongs to the short-chain dehydrogenases/reductases (SDR) family.</text>
</comment>
<dbReference type="InterPro" id="IPR002347">
    <property type="entry name" value="SDR_fam"/>
</dbReference>
<accession>A0A1S1HIV9</accession>
<dbReference type="FunFam" id="3.40.50.720:FF:000084">
    <property type="entry name" value="Short-chain dehydrogenase reductase"/>
    <property type="match status" value="1"/>
</dbReference>
<dbReference type="PANTHER" id="PTHR24321:SF8">
    <property type="entry name" value="ESTRADIOL 17-BETA-DEHYDROGENASE 8-RELATED"/>
    <property type="match status" value="1"/>
</dbReference>
<sequence length="326" mass="34756">MADLAGRVALVTGGGDGVGRGIVNRLAAAGAAVVIAEFDAEKGRAAEAEVRAAGGTAAFVRCDVTCREEMEGVAEAIGRFGGIHILVNNAYRGGVPDRIENLDDDRFRASLDINLMAAKWSMTAAYPAMREQGWGRIVNVASLNGVNAHMGTADYNVGKEALRALTRSAAREWAPFGICANIICPAAISSAFRQFAQYQPEVAAGAARANPMHRMGDPERDIGGVVLFLAGEDARYLTGNTLFVDGGAHIRRRPYQRRRLGPRHLRRGLIRQAAGAASPRRQPRISATIRRSSRRLRWADLRAAIRGCSIGNAGAIGWLPAGMADG</sequence>
<dbReference type="PRINTS" id="PR00081">
    <property type="entry name" value="GDHRDH"/>
</dbReference>
<dbReference type="Pfam" id="PF13561">
    <property type="entry name" value="adh_short_C2"/>
    <property type="match status" value="1"/>
</dbReference>
<dbReference type="OrthoDB" id="9789398at2"/>
<dbReference type="SUPFAM" id="SSF51735">
    <property type="entry name" value="NAD(P)-binding Rossmann-fold domains"/>
    <property type="match status" value="1"/>
</dbReference>
<dbReference type="Proteomes" id="UP000179467">
    <property type="component" value="Unassembled WGS sequence"/>
</dbReference>
<dbReference type="RefSeq" id="WP_139181742.1">
    <property type="nucleotide sequence ID" value="NZ_MIPT01000001.1"/>
</dbReference>
<keyword evidence="4" id="KW-1185">Reference proteome</keyword>